<dbReference type="Pfam" id="PF01252">
    <property type="entry name" value="Peptidase_A8"/>
    <property type="match status" value="1"/>
</dbReference>
<dbReference type="GO" id="GO:0004190">
    <property type="term" value="F:aspartic-type endopeptidase activity"/>
    <property type="evidence" value="ECO:0007669"/>
    <property type="project" value="UniProtKB-EC"/>
</dbReference>
<reference evidence="3" key="2">
    <citation type="journal article" date="2021" name="Microbiome">
        <title>Successional dynamics and alternative stable states in a saline activated sludge microbial community over 9 years.</title>
        <authorList>
            <person name="Wang Y."/>
            <person name="Ye J."/>
            <person name="Ju F."/>
            <person name="Liu L."/>
            <person name="Boyd J.A."/>
            <person name="Deng Y."/>
            <person name="Parks D.H."/>
            <person name="Jiang X."/>
            <person name="Yin X."/>
            <person name="Woodcroft B.J."/>
            <person name="Tyson G.W."/>
            <person name="Hugenholtz P."/>
            <person name="Polz M.F."/>
            <person name="Zhang T."/>
        </authorList>
    </citation>
    <scope>NUCLEOTIDE SEQUENCE</scope>
    <source>
        <strain evidence="3">HKST-UBA01</strain>
    </source>
</reference>
<comment type="similarity">
    <text evidence="1">Belongs to the peptidase A8 family.</text>
</comment>
<keyword evidence="2" id="KW-0812">Transmembrane</keyword>
<dbReference type="EMBL" id="JAGQKX010000120">
    <property type="protein sequence ID" value="MCA9390528.1"/>
    <property type="molecule type" value="Genomic_DNA"/>
</dbReference>
<feature type="transmembrane region" description="Helical" evidence="2">
    <location>
        <begin position="83"/>
        <end position="102"/>
    </location>
</feature>
<dbReference type="PRINTS" id="PR00781">
    <property type="entry name" value="LIPOSIGPTASE"/>
</dbReference>
<feature type="transmembrane region" description="Helical" evidence="2">
    <location>
        <begin position="21"/>
        <end position="39"/>
    </location>
</feature>
<keyword evidence="2" id="KW-0472">Membrane</keyword>
<feature type="transmembrane region" description="Helical" evidence="2">
    <location>
        <begin position="51"/>
        <end position="71"/>
    </location>
</feature>
<protein>
    <submittedName>
        <fullName evidence="3">Signal peptidase II</fullName>
        <ecNumber evidence="3">3.4.23.36</ecNumber>
    </submittedName>
</protein>
<dbReference type="InterPro" id="IPR001872">
    <property type="entry name" value="Peptidase_A8"/>
</dbReference>
<feature type="transmembrane region" description="Helical" evidence="2">
    <location>
        <begin position="122"/>
        <end position="140"/>
    </location>
</feature>
<accession>A0A955LHQ3</accession>
<evidence type="ECO:0000256" key="1">
    <source>
        <dbReference type="RuleBase" id="RU004181"/>
    </source>
</evidence>
<dbReference type="Proteomes" id="UP000701698">
    <property type="component" value="Unassembled WGS sequence"/>
</dbReference>
<keyword evidence="2" id="KW-1133">Transmembrane helix</keyword>
<sequence length="152" mass="17703">MAKNAFVHHPFHSFLQFLPGTLSFILVLVADVFIQNTFIHLHQLVKLNHTFAYGIAIIGVFSFLLFIWVMRFHIEEIMHSSKWWIFSVLSGFVLGGALGNIIDFNEYGFVIDYWHFSQLTWFNLSDIAIMLGVFGIWYEFRTIKEIQPAPNS</sequence>
<dbReference type="EC" id="3.4.23.36" evidence="3"/>
<evidence type="ECO:0000256" key="2">
    <source>
        <dbReference type="SAM" id="Phobius"/>
    </source>
</evidence>
<dbReference type="GO" id="GO:0016020">
    <property type="term" value="C:membrane"/>
    <property type="evidence" value="ECO:0007669"/>
    <property type="project" value="InterPro"/>
</dbReference>
<dbReference type="AlphaFoldDB" id="A0A955LHQ3"/>
<gene>
    <name evidence="3" type="ORF">KC571_03930</name>
</gene>
<name>A0A955LHQ3_UNCKA</name>
<evidence type="ECO:0000313" key="4">
    <source>
        <dbReference type="Proteomes" id="UP000701698"/>
    </source>
</evidence>
<proteinExistence type="inferred from homology"/>
<keyword evidence="3" id="KW-0378">Hydrolase</keyword>
<dbReference type="GO" id="GO:0006508">
    <property type="term" value="P:proteolysis"/>
    <property type="evidence" value="ECO:0007669"/>
    <property type="project" value="InterPro"/>
</dbReference>
<evidence type="ECO:0000313" key="3">
    <source>
        <dbReference type="EMBL" id="MCA9390528.1"/>
    </source>
</evidence>
<comment type="caution">
    <text evidence="3">The sequence shown here is derived from an EMBL/GenBank/DDBJ whole genome shotgun (WGS) entry which is preliminary data.</text>
</comment>
<organism evidence="3 4">
    <name type="scientific">candidate division WWE3 bacterium</name>
    <dbReference type="NCBI Taxonomy" id="2053526"/>
    <lineage>
        <taxon>Bacteria</taxon>
        <taxon>Katanobacteria</taxon>
    </lineage>
</organism>
<reference evidence="3" key="1">
    <citation type="submission" date="2020-04" db="EMBL/GenBank/DDBJ databases">
        <authorList>
            <person name="Zhang T."/>
        </authorList>
    </citation>
    <scope>NUCLEOTIDE SEQUENCE</scope>
    <source>
        <strain evidence="3">HKST-UBA01</strain>
    </source>
</reference>